<dbReference type="RefSeq" id="WP_153523052.1">
    <property type="nucleotide sequence ID" value="NZ_JBEPDZ010000003.1"/>
</dbReference>
<dbReference type="AlphaFoldDB" id="A0A646KGM2"/>
<feature type="transmembrane region" description="Helical" evidence="7">
    <location>
        <begin position="310"/>
        <end position="327"/>
    </location>
</feature>
<evidence type="ECO:0000256" key="2">
    <source>
        <dbReference type="ARBA" id="ARBA00022475"/>
    </source>
</evidence>
<keyword evidence="4 7" id="KW-1133">Transmembrane helix</keyword>
<keyword evidence="3 7" id="KW-0812">Transmembrane</keyword>
<feature type="transmembrane region" description="Helical" evidence="7">
    <location>
        <begin position="197"/>
        <end position="217"/>
    </location>
</feature>
<name>A0A646KGM2_STRJU</name>
<feature type="transmembrane region" description="Helical" evidence="7">
    <location>
        <begin position="147"/>
        <end position="164"/>
    </location>
</feature>
<evidence type="ECO:0000256" key="4">
    <source>
        <dbReference type="ARBA" id="ARBA00022989"/>
    </source>
</evidence>
<feature type="transmembrane region" description="Helical" evidence="7">
    <location>
        <begin position="269"/>
        <end position="290"/>
    </location>
</feature>
<gene>
    <name evidence="9" type="ORF">FF041_13555</name>
</gene>
<feature type="transmembrane region" description="Helical" evidence="7">
    <location>
        <begin position="237"/>
        <end position="257"/>
    </location>
</feature>
<dbReference type="GO" id="GO:0005886">
    <property type="term" value="C:plasma membrane"/>
    <property type="evidence" value="ECO:0007669"/>
    <property type="project" value="UniProtKB-SubCell"/>
</dbReference>
<comment type="caution">
    <text evidence="9">The sequence shown here is derived from an EMBL/GenBank/DDBJ whole genome shotgun (WGS) entry which is preliminary data.</text>
</comment>
<organism evidence="9 10">
    <name type="scientific">Streptomyces jumonjinensis</name>
    <dbReference type="NCBI Taxonomy" id="1945"/>
    <lineage>
        <taxon>Bacteria</taxon>
        <taxon>Bacillati</taxon>
        <taxon>Actinomycetota</taxon>
        <taxon>Actinomycetes</taxon>
        <taxon>Kitasatosporales</taxon>
        <taxon>Streptomycetaceae</taxon>
        <taxon>Streptomyces</taxon>
    </lineage>
</organism>
<dbReference type="PANTHER" id="PTHR34820">
    <property type="entry name" value="INNER MEMBRANE PROTEIN YEBZ"/>
    <property type="match status" value="1"/>
</dbReference>
<sequence length="339" mass="34792">MNAAPSDDHEVTSPGTLAPGRTPGRAARRRAARRSTRKLAVLALAGAVVALCAALFGGQLAARGTGELRVPAAGTTTLLRTVVFAALAVQLGELAGARLAGGGARPRGWSAPAALAGAAGAAGQIAVLAQVSDIDLATAYATGDGRLLLLMANGFFAAAGCVALRRPALALLPLALVIGAEALRAHPEQYTPEIGTALTLLHLPAASLWAGGLLYTLRLMWLRRADRADALAVLGRYARMAAWTLAVLAVTGTASTLRKLPSDAILTSAYGRVLIVKGLLVAVVCALALAARRRLLRGRLDAWTPARAELAVLAGIVVVSAVLTVVPDPHWVSVRLGIR</sequence>
<keyword evidence="5 7" id="KW-0472">Membrane</keyword>
<feature type="transmembrane region" description="Helical" evidence="7">
    <location>
        <begin position="78"/>
        <end position="97"/>
    </location>
</feature>
<proteinExistence type="predicted"/>
<dbReference type="InterPro" id="IPR032694">
    <property type="entry name" value="CopC/D"/>
</dbReference>
<feature type="transmembrane region" description="Helical" evidence="7">
    <location>
        <begin position="109"/>
        <end position="127"/>
    </location>
</feature>
<comment type="subcellular location">
    <subcellularLocation>
        <location evidence="1">Cell membrane</location>
        <topology evidence="1">Multi-pass membrane protein</topology>
    </subcellularLocation>
</comment>
<evidence type="ECO:0000259" key="8">
    <source>
        <dbReference type="Pfam" id="PF05425"/>
    </source>
</evidence>
<dbReference type="Proteomes" id="UP000419138">
    <property type="component" value="Unassembled WGS sequence"/>
</dbReference>
<feature type="compositionally biased region" description="Basic and acidic residues" evidence="6">
    <location>
        <begin position="1"/>
        <end position="11"/>
    </location>
</feature>
<dbReference type="Pfam" id="PF05425">
    <property type="entry name" value="CopD"/>
    <property type="match status" value="1"/>
</dbReference>
<feature type="transmembrane region" description="Helical" evidence="7">
    <location>
        <begin position="169"/>
        <end position="185"/>
    </location>
</feature>
<dbReference type="EMBL" id="VCLA01000117">
    <property type="protein sequence ID" value="MQT01211.1"/>
    <property type="molecule type" value="Genomic_DNA"/>
</dbReference>
<feature type="region of interest" description="Disordered" evidence="6">
    <location>
        <begin position="1"/>
        <end position="31"/>
    </location>
</feature>
<evidence type="ECO:0000256" key="3">
    <source>
        <dbReference type="ARBA" id="ARBA00022692"/>
    </source>
</evidence>
<keyword evidence="10" id="KW-1185">Reference proteome</keyword>
<evidence type="ECO:0000256" key="6">
    <source>
        <dbReference type="SAM" id="MobiDB-lite"/>
    </source>
</evidence>
<evidence type="ECO:0000313" key="9">
    <source>
        <dbReference type="EMBL" id="MQT01211.1"/>
    </source>
</evidence>
<evidence type="ECO:0000313" key="10">
    <source>
        <dbReference type="Proteomes" id="UP000419138"/>
    </source>
</evidence>
<feature type="transmembrane region" description="Helical" evidence="7">
    <location>
        <begin position="39"/>
        <end position="58"/>
    </location>
</feature>
<evidence type="ECO:0000256" key="7">
    <source>
        <dbReference type="SAM" id="Phobius"/>
    </source>
</evidence>
<dbReference type="PANTHER" id="PTHR34820:SF4">
    <property type="entry name" value="INNER MEMBRANE PROTEIN YEBZ"/>
    <property type="match status" value="1"/>
</dbReference>
<dbReference type="GO" id="GO:0006825">
    <property type="term" value="P:copper ion transport"/>
    <property type="evidence" value="ECO:0007669"/>
    <property type="project" value="InterPro"/>
</dbReference>
<evidence type="ECO:0000256" key="5">
    <source>
        <dbReference type="ARBA" id="ARBA00023136"/>
    </source>
</evidence>
<keyword evidence="2" id="KW-1003">Cell membrane</keyword>
<dbReference type="OrthoDB" id="4270482at2"/>
<dbReference type="InterPro" id="IPR008457">
    <property type="entry name" value="Cu-R_CopD_dom"/>
</dbReference>
<evidence type="ECO:0000256" key="1">
    <source>
        <dbReference type="ARBA" id="ARBA00004651"/>
    </source>
</evidence>
<accession>A0A646KGM2</accession>
<reference evidence="9 10" key="1">
    <citation type="submission" date="2019-05" db="EMBL/GenBank/DDBJ databases">
        <title>Comparative genomics and metabolomics analyses of clavulanic acid producing Streptomyces species provides insight into specialized metabolism and evolution of beta-lactam biosynthetic gene clusters.</title>
        <authorList>
            <person name="Moore M.A."/>
            <person name="Cruz-Morales P."/>
            <person name="Barona Gomez F."/>
            <person name="Kapil T."/>
        </authorList>
    </citation>
    <scope>NUCLEOTIDE SEQUENCE [LARGE SCALE GENOMIC DNA]</scope>
    <source>
        <strain evidence="9 10">NRRL 5741</strain>
    </source>
</reference>
<feature type="domain" description="Copper resistance protein D" evidence="8">
    <location>
        <begin position="232"/>
        <end position="323"/>
    </location>
</feature>
<protein>
    <submittedName>
        <fullName evidence="9">Copper resistance protein CopD</fullName>
    </submittedName>
</protein>